<keyword evidence="2" id="KW-0472">Membrane</keyword>
<feature type="domain" description="Phospholipid/glycerol acyltransferase" evidence="3">
    <location>
        <begin position="166"/>
        <end position="454"/>
    </location>
</feature>
<dbReference type="GO" id="GO:0008654">
    <property type="term" value="P:phospholipid biosynthetic process"/>
    <property type="evidence" value="ECO:0007669"/>
    <property type="project" value="TreeGrafter"/>
</dbReference>
<feature type="compositionally biased region" description="Low complexity" evidence="1">
    <location>
        <begin position="249"/>
        <end position="264"/>
    </location>
</feature>
<dbReference type="SUPFAM" id="SSF69593">
    <property type="entry name" value="Glycerol-3-phosphate (1)-acyltransferase"/>
    <property type="match status" value="2"/>
</dbReference>
<sequence length="570" mass="61474">MDWAGPPRSEPKPPHKPSLSLPPVEVPGTAEPNIPEPVEVPGMAEPKVPEEEEEDELTFPRPRPSSQVLGSTTSTTMHLFILVVLIMLSFDTLNPVKRLCTLAGLAEWGRVAFGWAFVCFLVLAVLQDLQSLVFYSGRVFFNSMLSIFISRIDVIGMENIPQHGPAILVANHFNQFIDGMCVMCACPQRRISFLIARKSYTHPIIGFFARAMAAVPVTRPQDVAFAGSGALLQLRAEPAAATSRETTEPTEGGRTTGGDAAADGQPEEPRADLYRLVGSEACRFCTELGCGDKLSFVDGRRPTLTWVWRVTAIESNAVCFVRLAQPPCASSPTASPVLPPAPLASLPTSSPVLPPYERLVEQHGALGTRHEHACGDAGWTLPASGAYRVLPRGDYDKVFPDVVKALDRGACLGIFPEGGSHDRTDLLELKPGVALLALSAQLQVPIVPVGLSYFRGHVFRSAKVTVHVGPPILASKAEKAEHAHGGERRQRACTALLARIERAMRDVIVPVSSFEELQLVHVVRRLWCGPGMSGKLESALRLPTASLPPPWATAARARRVRPGAAAARAA</sequence>
<evidence type="ECO:0000313" key="4">
    <source>
        <dbReference type="EMBL" id="KOO24828.1"/>
    </source>
</evidence>
<dbReference type="GO" id="GO:0016287">
    <property type="term" value="F:glycerone-phosphate O-acyltransferase activity"/>
    <property type="evidence" value="ECO:0007669"/>
    <property type="project" value="TreeGrafter"/>
</dbReference>
<gene>
    <name evidence="4" type="ORF">Ctob_005527</name>
</gene>
<keyword evidence="2" id="KW-1133">Transmembrane helix</keyword>
<dbReference type="Pfam" id="PF01553">
    <property type="entry name" value="Acyltransferase"/>
    <property type="match status" value="2"/>
</dbReference>
<keyword evidence="4" id="KW-0808">Transferase</keyword>
<keyword evidence="2" id="KW-0812">Transmembrane</keyword>
<comment type="caution">
    <text evidence="4">The sequence shown here is derived from an EMBL/GenBank/DDBJ whole genome shotgun (WGS) entry which is preliminary data.</text>
</comment>
<dbReference type="InterPro" id="IPR052744">
    <property type="entry name" value="GPAT/DAPAT"/>
</dbReference>
<evidence type="ECO:0000313" key="5">
    <source>
        <dbReference type="Proteomes" id="UP000037460"/>
    </source>
</evidence>
<feature type="region of interest" description="Disordered" evidence="1">
    <location>
        <begin position="237"/>
        <end position="268"/>
    </location>
</feature>
<dbReference type="InterPro" id="IPR002123">
    <property type="entry name" value="Plipid/glycerol_acylTrfase"/>
</dbReference>
<protein>
    <submittedName>
        <fullName evidence="4">Glycerol-3-phosphate o-acyltransferase</fullName>
    </submittedName>
</protein>
<dbReference type="EMBL" id="JWZX01003049">
    <property type="protein sequence ID" value="KOO24828.1"/>
    <property type="molecule type" value="Genomic_DNA"/>
</dbReference>
<feature type="transmembrane region" description="Helical" evidence="2">
    <location>
        <begin position="68"/>
        <end position="88"/>
    </location>
</feature>
<dbReference type="SMART" id="SM00563">
    <property type="entry name" value="PlsC"/>
    <property type="match status" value="1"/>
</dbReference>
<evidence type="ECO:0000259" key="3">
    <source>
        <dbReference type="SMART" id="SM00563"/>
    </source>
</evidence>
<keyword evidence="4" id="KW-0012">Acyltransferase</keyword>
<feature type="region of interest" description="Disordered" evidence="1">
    <location>
        <begin position="1"/>
        <end position="70"/>
    </location>
</feature>
<dbReference type="PANTHER" id="PTHR31605">
    <property type="entry name" value="GLYCEROL-3-PHOSPHATE O-ACYLTRANSFERASE 1"/>
    <property type="match status" value="1"/>
</dbReference>
<dbReference type="AlphaFoldDB" id="A0A0M0JF07"/>
<accession>A0A0M0JF07</accession>
<name>A0A0M0JF07_9EUKA</name>
<keyword evidence="5" id="KW-1185">Reference proteome</keyword>
<organism evidence="4 5">
    <name type="scientific">Chrysochromulina tobinii</name>
    <dbReference type="NCBI Taxonomy" id="1460289"/>
    <lineage>
        <taxon>Eukaryota</taxon>
        <taxon>Haptista</taxon>
        <taxon>Haptophyta</taxon>
        <taxon>Prymnesiophyceae</taxon>
        <taxon>Prymnesiales</taxon>
        <taxon>Chrysochromulinaceae</taxon>
        <taxon>Chrysochromulina</taxon>
    </lineage>
</organism>
<proteinExistence type="predicted"/>
<dbReference type="OrthoDB" id="2427554at2759"/>
<reference evidence="5" key="1">
    <citation type="journal article" date="2015" name="PLoS Genet.">
        <title>Genome Sequence and Transcriptome Analyses of Chrysochromulina tobin: Metabolic Tools for Enhanced Algal Fitness in the Prominent Order Prymnesiales (Haptophyceae).</title>
        <authorList>
            <person name="Hovde B.T."/>
            <person name="Deodato C.R."/>
            <person name="Hunsperger H.M."/>
            <person name="Ryken S.A."/>
            <person name="Yost W."/>
            <person name="Jha R.K."/>
            <person name="Patterson J."/>
            <person name="Monnat R.J. Jr."/>
            <person name="Barlow S.B."/>
            <person name="Starkenburg S.R."/>
            <person name="Cattolico R.A."/>
        </authorList>
    </citation>
    <scope>NUCLEOTIDE SEQUENCE</scope>
    <source>
        <strain evidence="5">CCMP291</strain>
    </source>
</reference>
<dbReference type="PANTHER" id="PTHR31605:SF0">
    <property type="entry name" value="GLYCEROL-3-PHOSPHATE O-ACYLTRANSFERASE 1"/>
    <property type="match status" value="1"/>
</dbReference>
<dbReference type="Proteomes" id="UP000037460">
    <property type="component" value="Unassembled WGS sequence"/>
</dbReference>
<dbReference type="GO" id="GO:0004366">
    <property type="term" value="F:glycerol-3-phosphate O-acyltransferase activity"/>
    <property type="evidence" value="ECO:0007669"/>
    <property type="project" value="TreeGrafter"/>
</dbReference>
<evidence type="ECO:0000256" key="2">
    <source>
        <dbReference type="SAM" id="Phobius"/>
    </source>
</evidence>
<evidence type="ECO:0000256" key="1">
    <source>
        <dbReference type="SAM" id="MobiDB-lite"/>
    </source>
</evidence>
<feature type="transmembrane region" description="Helical" evidence="2">
    <location>
        <begin position="108"/>
        <end position="126"/>
    </location>
</feature>